<dbReference type="Gene3D" id="3.10.20.310">
    <property type="entry name" value="membrane protein fhac"/>
    <property type="match status" value="1"/>
</dbReference>
<evidence type="ECO:0000313" key="8">
    <source>
        <dbReference type="Proteomes" id="UP000255515"/>
    </source>
</evidence>
<comment type="subcellular location">
    <subcellularLocation>
        <location evidence="1">Membrane</location>
    </subcellularLocation>
</comment>
<name>A0A376BZK9_9FLAO</name>
<evidence type="ECO:0000256" key="2">
    <source>
        <dbReference type="ARBA" id="ARBA00022692"/>
    </source>
</evidence>
<dbReference type="PANTHER" id="PTHR12815">
    <property type="entry name" value="SORTING AND ASSEMBLY MACHINERY SAMM50 PROTEIN FAMILY MEMBER"/>
    <property type="match status" value="1"/>
</dbReference>
<evidence type="ECO:0000259" key="6">
    <source>
        <dbReference type="Pfam" id="PF01103"/>
    </source>
</evidence>
<evidence type="ECO:0000313" key="7">
    <source>
        <dbReference type="EMBL" id="SSZ47066.1"/>
    </source>
</evidence>
<evidence type="ECO:0000256" key="1">
    <source>
        <dbReference type="ARBA" id="ARBA00004370"/>
    </source>
</evidence>
<dbReference type="InterPro" id="IPR000184">
    <property type="entry name" value="Bac_surfAg_D15"/>
</dbReference>
<dbReference type="InterPro" id="IPR039910">
    <property type="entry name" value="D15-like"/>
</dbReference>
<accession>A0A376BZK9</accession>
<keyword evidence="5" id="KW-0998">Cell outer membrane</keyword>
<evidence type="ECO:0000256" key="4">
    <source>
        <dbReference type="ARBA" id="ARBA00023136"/>
    </source>
</evidence>
<dbReference type="Gene3D" id="2.40.160.50">
    <property type="entry name" value="membrane protein fhac: a member of the omp85/tpsb transporter family"/>
    <property type="match status" value="1"/>
</dbReference>
<keyword evidence="3" id="KW-0732">Signal</keyword>
<evidence type="ECO:0000256" key="5">
    <source>
        <dbReference type="ARBA" id="ARBA00023237"/>
    </source>
</evidence>
<reference evidence="7 8" key="1">
    <citation type="submission" date="2018-06" db="EMBL/GenBank/DDBJ databases">
        <authorList>
            <consortium name="Pathogen Informatics"/>
            <person name="Doyle S."/>
        </authorList>
    </citation>
    <scope>NUCLEOTIDE SEQUENCE [LARGE SCALE GENOMIC DNA]</scope>
    <source>
        <strain evidence="7 8">NCTC11661</strain>
    </source>
</reference>
<proteinExistence type="predicted"/>
<dbReference type="Proteomes" id="UP000255515">
    <property type="component" value="Unassembled WGS sequence"/>
</dbReference>
<dbReference type="PANTHER" id="PTHR12815:SF47">
    <property type="entry name" value="TRANSLOCATION AND ASSEMBLY MODULE SUBUNIT TAMA"/>
    <property type="match status" value="1"/>
</dbReference>
<dbReference type="EMBL" id="UFTJ01000001">
    <property type="protein sequence ID" value="SSZ47066.1"/>
    <property type="molecule type" value="Genomic_DNA"/>
</dbReference>
<feature type="domain" description="Bacterial surface antigen (D15)" evidence="6">
    <location>
        <begin position="582"/>
        <end position="753"/>
    </location>
</feature>
<protein>
    <submittedName>
        <fullName evidence="7">Outer membrane protein omp85</fullName>
    </submittedName>
</protein>
<gene>
    <name evidence="7" type="ORF">NCTC11661_00729</name>
</gene>
<keyword evidence="4" id="KW-0472">Membrane</keyword>
<keyword evidence="2" id="KW-0812">Transmembrane</keyword>
<organism evidence="7 8">
    <name type="scientific">Bergeyella zoohelcum</name>
    <dbReference type="NCBI Taxonomy" id="1015"/>
    <lineage>
        <taxon>Bacteria</taxon>
        <taxon>Pseudomonadati</taxon>
        <taxon>Bacteroidota</taxon>
        <taxon>Flavobacteriia</taxon>
        <taxon>Flavobacteriales</taxon>
        <taxon>Weeksellaceae</taxon>
        <taxon>Bergeyella</taxon>
    </lineage>
</organism>
<dbReference type="AlphaFoldDB" id="A0A376BZK9"/>
<dbReference type="RefSeq" id="WP_002686516.1">
    <property type="nucleotide sequence ID" value="NZ_UFTJ01000001.1"/>
</dbReference>
<sequence length="777" mass="89113">MKKKNNTYPYILGAALAAFLLHSCNTRYLYENELLYTGAEVKIKNDTLKKSNAKALQAALESQLTPKPNSSFLGLRPKLWIYNITPEPTKNKGLKHWLKNKVGEKPVLLSHVDREFNQQIIENYAENKGYFNAKASYDTITHGKKAKVEYTLHTGARYKISNVVFPEDSSLISKKIANIQGLSLLKKGQPFDLDVIKAERTRIDNKLKEQGFYYFHQDNIIVQADSTVSPNAEVELIVKLKEDTPKLAKEQFTIDHVIVFPDYNIADVRENKYSIPVAIDSVERYKNFYIVDPKKKFKPMIFDRALYFEKGDLYNRTDHNLTLNRLISLGTFKFVKNEFVRNDSLRNSFDVYYMLTPKELQSLNVEVLGKTNSANYAGSEVNLNWTHRNAFKGAEHLKINAFGGVDIQMGGAQSQTRREGNIMRFGIKSELSIPRIIAPFKFTTASAFVPRTNAAIGYEFVNRTNWYRLHNFNASFGYVWKENVRKEHQLKLIDITLVEPKNVTEAYQNYIIDKPYLARAIERQLIYGPIYSYTYTNTMTPQASTFYYRGLLDLAGNLSGLASGANVKQGKQRKLFDIPFSQYAKMEHDFRFYHKINDAHSLATRFVGGLALPYGNSEFVPFARQFFAGGANSIRAFRARTLGPGSYDPRTDNGAQFYFDQAGDIKLELNAEYRAKLYKFLHGAIFADAGNIWLVNEDASRPGAKFSKDWMKEIAVGAGIGLRLDFSILLLRLDLAIPLRVPYYPENERWRWSHIHLGNQQWRRDNLMLNIAIGYPF</sequence>
<evidence type="ECO:0000256" key="3">
    <source>
        <dbReference type="ARBA" id="ARBA00022729"/>
    </source>
</evidence>
<dbReference type="GO" id="GO:0019867">
    <property type="term" value="C:outer membrane"/>
    <property type="evidence" value="ECO:0007669"/>
    <property type="project" value="InterPro"/>
</dbReference>
<dbReference type="Pfam" id="PF01103">
    <property type="entry name" value="Omp85"/>
    <property type="match status" value="1"/>
</dbReference>